<dbReference type="GO" id="GO:0003676">
    <property type="term" value="F:nucleic acid binding"/>
    <property type="evidence" value="ECO:0007669"/>
    <property type="project" value="InterPro"/>
</dbReference>
<comment type="caution">
    <text evidence="2">The sequence shown here is derived from an EMBL/GenBank/DDBJ whole genome shotgun (WGS) entry which is preliminary data.</text>
</comment>
<protein>
    <recommendedName>
        <fullName evidence="1">RNase H type-1 domain-containing protein</fullName>
    </recommendedName>
</protein>
<dbReference type="CDD" id="cd06222">
    <property type="entry name" value="RNase_H_like"/>
    <property type="match status" value="1"/>
</dbReference>
<dbReference type="AlphaFoldDB" id="A0AAV0I6M4"/>
<accession>A0AAV0I6M4</accession>
<evidence type="ECO:0000259" key="1">
    <source>
        <dbReference type="Pfam" id="PF13456"/>
    </source>
</evidence>
<dbReference type="InterPro" id="IPR044730">
    <property type="entry name" value="RNase_H-like_dom_plant"/>
</dbReference>
<dbReference type="InterPro" id="IPR002156">
    <property type="entry name" value="RNaseH_domain"/>
</dbReference>
<reference evidence="2" key="1">
    <citation type="submission" date="2022-08" db="EMBL/GenBank/DDBJ databases">
        <authorList>
            <person name="Gutierrez-Valencia J."/>
        </authorList>
    </citation>
    <scope>NUCLEOTIDE SEQUENCE</scope>
</reference>
<keyword evidence="3" id="KW-1185">Reference proteome</keyword>
<organism evidence="2 3">
    <name type="scientific">Linum tenue</name>
    <dbReference type="NCBI Taxonomy" id="586396"/>
    <lineage>
        <taxon>Eukaryota</taxon>
        <taxon>Viridiplantae</taxon>
        <taxon>Streptophyta</taxon>
        <taxon>Embryophyta</taxon>
        <taxon>Tracheophyta</taxon>
        <taxon>Spermatophyta</taxon>
        <taxon>Magnoliopsida</taxon>
        <taxon>eudicotyledons</taxon>
        <taxon>Gunneridae</taxon>
        <taxon>Pentapetalae</taxon>
        <taxon>rosids</taxon>
        <taxon>fabids</taxon>
        <taxon>Malpighiales</taxon>
        <taxon>Linaceae</taxon>
        <taxon>Linum</taxon>
    </lineage>
</organism>
<name>A0AAV0I6M4_9ROSI</name>
<dbReference type="Gene3D" id="3.30.420.10">
    <property type="entry name" value="Ribonuclease H-like superfamily/Ribonuclease H"/>
    <property type="match status" value="1"/>
</dbReference>
<dbReference type="InterPro" id="IPR036397">
    <property type="entry name" value="RNaseH_sf"/>
</dbReference>
<dbReference type="PANTHER" id="PTHR47723:SF19">
    <property type="entry name" value="POLYNUCLEOTIDYL TRANSFERASE, RIBONUCLEASE H-LIKE SUPERFAMILY PROTEIN"/>
    <property type="match status" value="1"/>
</dbReference>
<dbReference type="Proteomes" id="UP001154282">
    <property type="component" value="Unassembled WGS sequence"/>
</dbReference>
<gene>
    <name evidence="2" type="ORF">LITE_LOCUS7520</name>
</gene>
<dbReference type="InterPro" id="IPR053151">
    <property type="entry name" value="RNase_H-like"/>
</dbReference>
<dbReference type="GO" id="GO:0004523">
    <property type="term" value="F:RNA-DNA hybrid ribonuclease activity"/>
    <property type="evidence" value="ECO:0007669"/>
    <property type="project" value="InterPro"/>
</dbReference>
<dbReference type="EMBL" id="CAMGYJ010000003">
    <property type="protein sequence ID" value="CAI0392378.1"/>
    <property type="molecule type" value="Genomic_DNA"/>
</dbReference>
<dbReference type="PANTHER" id="PTHR47723">
    <property type="entry name" value="OS05G0353850 PROTEIN"/>
    <property type="match status" value="1"/>
</dbReference>
<evidence type="ECO:0000313" key="2">
    <source>
        <dbReference type="EMBL" id="CAI0392378.1"/>
    </source>
</evidence>
<sequence length="132" mass="14966">MAFAGKLGTCSITTAELRGAVQGLQVAWDEGYRRVQLQLDSQVAVKLLQEKDNRDHAQVGVMSRAQELLSKQWEVEVHHIYREGNKCADFLANLGHTFDIGFHRIPLDHSDLNNLILYDRQGLSEPRNILIN</sequence>
<proteinExistence type="predicted"/>
<dbReference type="SUPFAM" id="SSF53098">
    <property type="entry name" value="Ribonuclease H-like"/>
    <property type="match status" value="1"/>
</dbReference>
<evidence type="ECO:0000313" key="3">
    <source>
        <dbReference type="Proteomes" id="UP001154282"/>
    </source>
</evidence>
<dbReference type="Pfam" id="PF13456">
    <property type="entry name" value="RVT_3"/>
    <property type="match status" value="1"/>
</dbReference>
<dbReference type="InterPro" id="IPR012337">
    <property type="entry name" value="RNaseH-like_sf"/>
</dbReference>
<feature type="domain" description="RNase H type-1" evidence="1">
    <location>
        <begin position="3"/>
        <end position="94"/>
    </location>
</feature>